<dbReference type="STRING" id="1314778.A0A5C3P4S6"/>
<protein>
    <recommendedName>
        <fullName evidence="2">BTB domain-containing protein</fullName>
    </recommendedName>
</protein>
<feature type="compositionally biased region" description="Low complexity" evidence="1">
    <location>
        <begin position="94"/>
        <end position="107"/>
    </location>
</feature>
<evidence type="ECO:0000313" key="4">
    <source>
        <dbReference type="Proteomes" id="UP000308197"/>
    </source>
</evidence>
<dbReference type="AlphaFoldDB" id="A0A5C3P4S6"/>
<dbReference type="Gene3D" id="3.30.710.10">
    <property type="entry name" value="Potassium Channel Kv1.1, Chain A"/>
    <property type="match status" value="1"/>
</dbReference>
<keyword evidence="4" id="KW-1185">Reference proteome</keyword>
<feature type="compositionally biased region" description="Polar residues" evidence="1">
    <location>
        <begin position="71"/>
        <end position="91"/>
    </location>
</feature>
<proteinExistence type="predicted"/>
<dbReference type="InterPro" id="IPR000210">
    <property type="entry name" value="BTB/POZ_dom"/>
</dbReference>
<dbReference type="Proteomes" id="UP000308197">
    <property type="component" value="Unassembled WGS sequence"/>
</dbReference>
<name>A0A5C3P4S6_9APHY</name>
<dbReference type="InParanoid" id="A0A5C3P4S6"/>
<feature type="compositionally biased region" description="Polar residues" evidence="1">
    <location>
        <begin position="115"/>
        <end position="125"/>
    </location>
</feature>
<sequence>MRRVVSSYLQSYSPFARIRLLGDIPPLDVDVVPTRPACITVAVQTEDLSPSSSGSNTPVALSIEPVIATDPQGSQEDANGTLPSPLSTPRAQTPVLDPVAPDPIDIPANEDDTPQNDAQSSTTPTVVIDPTEPSTPEDDEKPMDIGQVLADPVDIAPAEDWSPQPDEDLWFEDGNLSIVTGNVEFRIYKGPLMKQSGFFKDMLSLPQPSPPASGSCATVHVSDSPEDMRHFLRTFVEGCLRFEPNFNEISAYIRLGHKYQCDKLVQRSVDYLKKYYVDNFDEWFKVTSLDPPTFQSIHRIGVVNLARLAGADALLPVALMCCCMLGADISKGFIREDGTLETLSVEDLTRCFVGRAKLLEATFVATHRTFRNTVALDCKNPPRCKEALQRLLHQMIENAELMRDIRDLRFDNSKTDYINSTDDDRELCSRCFAMIGKTGRQQEQHKEIFRKLPEIMDVQVEGWWTGVENTVLVEDADT</sequence>
<dbReference type="EMBL" id="ML211382">
    <property type="protein sequence ID" value="TFK83588.1"/>
    <property type="molecule type" value="Genomic_DNA"/>
</dbReference>
<dbReference type="SUPFAM" id="SSF54695">
    <property type="entry name" value="POZ domain"/>
    <property type="match status" value="1"/>
</dbReference>
<feature type="domain" description="BTB" evidence="2">
    <location>
        <begin position="174"/>
        <end position="276"/>
    </location>
</feature>
<gene>
    <name evidence="3" type="ORF">K466DRAFT_665738</name>
</gene>
<evidence type="ECO:0000313" key="3">
    <source>
        <dbReference type="EMBL" id="TFK83588.1"/>
    </source>
</evidence>
<dbReference type="InterPro" id="IPR011333">
    <property type="entry name" value="SKP1/BTB/POZ_sf"/>
</dbReference>
<accession>A0A5C3P4S6</accession>
<evidence type="ECO:0000259" key="2">
    <source>
        <dbReference type="SMART" id="SM00225"/>
    </source>
</evidence>
<reference evidence="3 4" key="1">
    <citation type="journal article" date="2019" name="Nat. Ecol. Evol.">
        <title>Megaphylogeny resolves global patterns of mushroom evolution.</title>
        <authorList>
            <person name="Varga T."/>
            <person name="Krizsan K."/>
            <person name="Foldi C."/>
            <person name="Dima B."/>
            <person name="Sanchez-Garcia M."/>
            <person name="Sanchez-Ramirez S."/>
            <person name="Szollosi G.J."/>
            <person name="Szarkandi J.G."/>
            <person name="Papp V."/>
            <person name="Albert L."/>
            <person name="Andreopoulos W."/>
            <person name="Angelini C."/>
            <person name="Antonin V."/>
            <person name="Barry K.W."/>
            <person name="Bougher N.L."/>
            <person name="Buchanan P."/>
            <person name="Buyck B."/>
            <person name="Bense V."/>
            <person name="Catcheside P."/>
            <person name="Chovatia M."/>
            <person name="Cooper J."/>
            <person name="Damon W."/>
            <person name="Desjardin D."/>
            <person name="Finy P."/>
            <person name="Geml J."/>
            <person name="Haridas S."/>
            <person name="Hughes K."/>
            <person name="Justo A."/>
            <person name="Karasinski D."/>
            <person name="Kautmanova I."/>
            <person name="Kiss B."/>
            <person name="Kocsube S."/>
            <person name="Kotiranta H."/>
            <person name="LaButti K.M."/>
            <person name="Lechner B.E."/>
            <person name="Liimatainen K."/>
            <person name="Lipzen A."/>
            <person name="Lukacs Z."/>
            <person name="Mihaltcheva S."/>
            <person name="Morgado L.N."/>
            <person name="Niskanen T."/>
            <person name="Noordeloos M.E."/>
            <person name="Ohm R.A."/>
            <person name="Ortiz-Santana B."/>
            <person name="Ovrebo C."/>
            <person name="Racz N."/>
            <person name="Riley R."/>
            <person name="Savchenko A."/>
            <person name="Shiryaev A."/>
            <person name="Soop K."/>
            <person name="Spirin V."/>
            <person name="Szebenyi C."/>
            <person name="Tomsovsky M."/>
            <person name="Tulloss R.E."/>
            <person name="Uehling J."/>
            <person name="Grigoriev I.V."/>
            <person name="Vagvolgyi C."/>
            <person name="Papp T."/>
            <person name="Martin F.M."/>
            <person name="Miettinen O."/>
            <person name="Hibbett D.S."/>
            <person name="Nagy L.G."/>
        </authorList>
    </citation>
    <scope>NUCLEOTIDE SEQUENCE [LARGE SCALE GENOMIC DNA]</scope>
    <source>
        <strain evidence="3 4">HHB13444</strain>
    </source>
</reference>
<organism evidence="3 4">
    <name type="scientific">Polyporus arcularius HHB13444</name>
    <dbReference type="NCBI Taxonomy" id="1314778"/>
    <lineage>
        <taxon>Eukaryota</taxon>
        <taxon>Fungi</taxon>
        <taxon>Dikarya</taxon>
        <taxon>Basidiomycota</taxon>
        <taxon>Agaricomycotina</taxon>
        <taxon>Agaricomycetes</taxon>
        <taxon>Polyporales</taxon>
        <taxon>Polyporaceae</taxon>
        <taxon>Polyporus</taxon>
    </lineage>
</organism>
<dbReference type="SMART" id="SM00225">
    <property type="entry name" value="BTB"/>
    <property type="match status" value="1"/>
</dbReference>
<evidence type="ECO:0000256" key="1">
    <source>
        <dbReference type="SAM" id="MobiDB-lite"/>
    </source>
</evidence>
<feature type="region of interest" description="Disordered" evidence="1">
    <location>
        <begin position="70"/>
        <end position="141"/>
    </location>
</feature>